<gene>
    <name evidence="1" type="ORF">L1987_12856</name>
</gene>
<accession>A0ACB9JFS7</accession>
<dbReference type="EMBL" id="CM042021">
    <property type="protein sequence ID" value="KAI3819034.1"/>
    <property type="molecule type" value="Genomic_DNA"/>
</dbReference>
<reference evidence="2" key="1">
    <citation type="journal article" date="2022" name="Mol. Ecol. Resour.">
        <title>The genomes of chicory, endive, great burdock and yacon provide insights into Asteraceae palaeo-polyploidization history and plant inulin production.</title>
        <authorList>
            <person name="Fan W."/>
            <person name="Wang S."/>
            <person name="Wang H."/>
            <person name="Wang A."/>
            <person name="Jiang F."/>
            <person name="Liu H."/>
            <person name="Zhao H."/>
            <person name="Xu D."/>
            <person name="Zhang Y."/>
        </authorList>
    </citation>
    <scope>NUCLEOTIDE SEQUENCE [LARGE SCALE GENOMIC DNA]</scope>
    <source>
        <strain evidence="2">cv. Yunnan</strain>
    </source>
</reference>
<sequence>MNYKICSFFLNSGLGGLLGNDAATGRGVLFATEALLNDHVKGMAFANGKTTICIQERKPCINYIHRINKNHALNTCTRRISQPYFRMQTRTIREHLRLTSFNKHLMTYVTGHACLSHIGDVEKVEKKPVSRGVFCFIQGKFFINIHLNFQID</sequence>
<organism evidence="1 2">
    <name type="scientific">Smallanthus sonchifolius</name>
    <dbReference type="NCBI Taxonomy" id="185202"/>
    <lineage>
        <taxon>Eukaryota</taxon>
        <taxon>Viridiplantae</taxon>
        <taxon>Streptophyta</taxon>
        <taxon>Embryophyta</taxon>
        <taxon>Tracheophyta</taxon>
        <taxon>Spermatophyta</taxon>
        <taxon>Magnoliopsida</taxon>
        <taxon>eudicotyledons</taxon>
        <taxon>Gunneridae</taxon>
        <taxon>Pentapetalae</taxon>
        <taxon>asterids</taxon>
        <taxon>campanulids</taxon>
        <taxon>Asterales</taxon>
        <taxon>Asteraceae</taxon>
        <taxon>Asteroideae</taxon>
        <taxon>Heliantheae alliance</taxon>
        <taxon>Millerieae</taxon>
        <taxon>Smallanthus</taxon>
    </lineage>
</organism>
<comment type="caution">
    <text evidence="1">The sequence shown here is derived from an EMBL/GenBank/DDBJ whole genome shotgun (WGS) entry which is preliminary data.</text>
</comment>
<protein>
    <submittedName>
        <fullName evidence="1">Uncharacterized protein</fullName>
    </submittedName>
</protein>
<dbReference type="Proteomes" id="UP001056120">
    <property type="component" value="Linkage Group LG04"/>
</dbReference>
<evidence type="ECO:0000313" key="1">
    <source>
        <dbReference type="EMBL" id="KAI3819034.1"/>
    </source>
</evidence>
<keyword evidence="2" id="KW-1185">Reference proteome</keyword>
<evidence type="ECO:0000313" key="2">
    <source>
        <dbReference type="Proteomes" id="UP001056120"/>
    </source>
</evidence>
<name>A0ACB9JFS7_9ASTR</name>
<proteinExistence type="predicted"/>
<reference evidence="1 2" key="2">
    <citation type="journal article" date="2022" name="Mol. Ecol. Resour.">
        <title>The genomes of chicory, endive, great burdock and yacon provide insights into Asteraceae paleo-polyploidization history and plant inulin production.</title>
        <authorList>
            <person name="Fan W."/>
            <person name="Wang S."/>
            <person name="Wang H."/>
            <person name="Wang A."/>
            <person name="Jiang F."/>
            <person name="Liu H."/>
            <person name="Zhao H."/>
            <person name="Xu D."/>
            <person name="Zhang Y."/>
        </authorList>
    </citation>
    <scope>NUCLEOTIDE SEQUENCE [LARGE SCALE GENOMIC DNA]</scope>
    <source>
        <strain evidence="2">cv. Yunnan</strain>
        <tissue evidence="1">Leaves</tissue>
    </source>
</reference>